<evidence type="ECO:0000313" key="5">
    <source>
        <dbReference type="Proteomes" id="UP000248168"/>
    </source>
</evidence>
<comment type="similarity">
    <text evidence="1 2">Belongs to the anti-sigma-factor antagonist family.</text>
</comment>
<dbReference type="AlphaFoldDB" id="A0A330L5J9"/>
<dbReference type="RefSeq" id="WP_121989445.1">
    <property type="nucleotide sequence ID" value="NZ_OUNR01000016.1"/>
</dbReference>
<name>A0A330L5J9_9BACT</name>
<dbReference type="OrthoDB" id="278639at2"/>
<dbReference type="Pfam" id="PF01740">
    <property type="entry name" value="STAS"/>
    <property type="match status" value="1"/>
</dbReference>
<dbReference type="SUPFAM" id="SSF52091">
    <property type="entry name" value="SpoIIaa-like"/>
    <property type="match status" value="1"/>
</dbReference>
<evidence type="ECO:0000313" key="4">
    <source>
        <dbReference type="EMBL" id="SPP65119.1"/>
    </source>
</evidence>
<evidence type="ECO:0000256" key="1">
    <source>
        <dbReference type="ARBA" id="ARBA00009013"/>
    </source>
</evidence>
<reference evidence="5" key="1">
    <citation type="submission" date="2018-04" db="EMBL/GenBank/DDBJ databases">
        <authorList>
            <person name="Lucker S."/>
            <person name="Sakoula D."/>
        </authorList>
    </citation>
    <scope>NUCLEOTIDE SEQUENCE [LARGE SCALE GENOMIC DNA]</scope>
</reference>
<evidence type="ECO:0000256" key="2">
    <source>
        <dbReference type="RuleBase" id="RU003749"/>
    </source>
</evidence>
<dbReference type="PROSITE" id="PS50801">
    <property type="entry name" value="STAS"/>
    <property type="match status" value="1"/>
</dbReference>
<dbReference type="Proteomes" id="UP000248168">
    <property type="component" value="Unassembled WGS sequence"/>
</dbReference>
<gene>
    <name evidence="4" type="ORF">NITLEN_30033</name>
</gene>
<dbReference type="EMBL" id="OUNR01000016">
    <property type="protein sequence ID" value="SPP65119.1"/>
    <property type="molecule type" value="Genomic_DNA"/>
</dbReference>
<dbReference type="PANTHER" id="PTHR33495">
    <property type="entry name" value="ANTI-SIGMA FACTOR ANTAGONIST TM_1081-RELATED-RELATED"/>
    <property type="match status" value="1"/>
</dbReference>
<dbReference type="Gene3D" id="3.30.750.24">
    <property type="entry name" value="STAS domain"/>
    <property type="match status" value="1"/>
</dbReference>
<protein>
    <recommendedName>
        <fullName evidence="2">Anti-sigma factor antagonist</fullName>
    </recommendedName>
</protein>
<evidence type="ECO:0000259" key="3">
    <source>
        <dbReference type="PROSITE" id="PS50801"/>
    </source>
</evidence>
<proteinExistence type="inferred from homology"/>
<feature type="domain" description="STAS" evidence="3">
    <location>
        <begin position="1"/>
        <end position="110"/>
    </location>
</feature>
<accession>A0A330L5J9</accession>
<dbReference type="InterPro" id="IPR002645">
    <property type="entry name" value="STAS_dom"/>
</dbReference>
<dbReference type="InParanoid" id="A0A330L5J9"/>
<sequence>MQITHRTYRNADVISISGQFNFGTRKEFTAAMEKVKQSGSAHVILNFQQVTFVDSAAIGLLALSSQHYKGTSRKLSLVGIQGTVKQVLQLAHIDQMIPTYASEDLAIGAKAA</sequence>
<organism evidence="4 5">
    <name type="scientific">Nitrospira lenta</name>
    <dbReference type="NCBI Taxonomy" id="1436998"/>
    <lineage>
        <taxon>Bacteria</taxon>
        <taxon>Pseudomonadati</taxon>
        <taxon>Nitrospirota</taxon>
        <taxon>Nitrospiria</taxon>
        <taxon>Nitrospirales</taxon>
        <taxon>Nitrospiraceae</taxon>
        <taxon>Nitrospira</taxon>
    </lineage>
</organism>
<dbReference type="CDD" id="cd07043">
    <property type="entry name" value="STAS_anti-anti-sigma_factors"/>
    <property type="match status" value="1"/>
</dbReference>
<dbReference type="GO" id="GO:0043856">
    <property type="term" value="F:anti-sigma factor antagonist activity"/>
    <property type="evidence" value="ECO:0007669"/>
    <property type="project" value="InterPro"/>
</dbReference>
<keyword evidence="5" id="KW-1185">Reference proteome</keyword>
<dbReference type="InterPro" id="IPR036513">
    <property type="entry name" value="STAS_dom_sf"/>
</dbReference>
<dbReference type="NCBIfam" id="TIGR00377">
    <property type="entry name" value="ant_ant_sig"/>
    <property type="match status" value="1"/>
</dbReference>
<dbReference type="InterPro" id="IPR003658">
    <property type="entry name" value="Anti-sigma_ant"/>
</dbReference>